<dbReference type="AlphaFoldDB" id="A0A9N9BMB0"/>
<dbReference type="EMBL" id="CAJVPQ010001877">
    <property type="protein sequence ID" value="CAG8573897.1"/>
    <property type="molecule type" value="Genomic_DNA"/>
</dbReference>
<reference evidence="1" key="1">
    <citation type="submission" date="2021-06" db="EMBL/GenBank/DDBJ databases">
        <authorList>
            <person name="Kallberg Y."/>
            <person name="Tangrot J."/>
            <person name="Rosling A."/>
        </authorList>
    </citation>
    <scope>NUCLEOTIDE SEQUENCE</scope>
    <source>
        <strain evidence="1">UK204</strain>
    </source>
</reference>
<comment type="caution">
    <text evidence="1">The sequence shown here is derived from an EMBL/GenBank/DDBJ whole genome shotgun (WGS) entry which is preliminary data.</text>
</comment>
<proteinExistence type="predicted"/>
<sequence length="44" mass="4758">MTHNITSKGNQLPSLEQLSALAKGRVPQNPIVKNVTIQKSSISK</sequence>
<dbReference type="Proteomes" id="UP000789570">
    <property type="component" value="Unassembled WGS sequence"/>
</dbReference>
<protein>
    <submittedName>
        <fullName evidence="1">13977_t:CDS:1</fullName>
    </submittedName>
</protein>
<dbReference type="OrthoDB" id="2414308at2759"/>
<organism evidence="1 2">
    <name type="scientific">Funneliformis caledonium</name>
    <dbReference type="NCBI Taxonomy" id="1117310"/>
    <lineage>
        <taxon>Eukaryota</taxon>
        <taxon>Fungi</taxon>
        <taxon>Fungi incertae sedis</taxon>
        <taxon>Mucoromycota</taxon>
        <taxon>Glomeromycotina</taxon>
        <taxon>Glomeromycetes</taxon>
        <taxon>Glomerales</taxon>
        <taxon>Glomeraceae</taxon>
        <taxon>Funneliformis</taxon>
    </lineage>
</organism>
<accession>A0A9N9BMB0</accession>
<name>A0A9N9BMB0_9GLOM</name>
<gene>
    <name evidence="1" type="ORF">FCALED_LOCUS7233</name>
</gene>
<evidence type="ECO:0000313" key="2">
    <source>
        <dbReference type="Proteomes" id="UP000789570"/>
    </source>
</evidence>
<evidence type="ECO:0000313" key="1">
    <source>
        <dbReference type="EMBL" id="CAG8573897.1"/>
    </source>
</evidence>
<keyword evidence="2" id="KW-1185">Reference proteome</keyword>